<accession>A0A843YVI7</accession>
<dbReference type="InterPro" id="IPR002937">
    <property type="entry name" value="Amino_oxidase"/>
</dbReference>
<dbReference type="InterPro" id="IPR036188">
    <property type="entry name" value="FAD/NAD-bd_sf"/>
</dbReference>
<dbReference type="PANTHER" id="PTHR42923">
    <property type="entry name" value="PROTOPORPHYRINOGEN OXIDASE"/>
    <property type="match status" value="1"/>
</dbReference>
<keyword evidence="3" id="KW-1185">Reference proteome</keyword>
<proteinExistence type="predicted"/>
<dbReference type="InterPro" id="IPR050464">
    <property type="entry name" value="Zeta_carotene_desat/Oxidored"/>
</dbReference>
<dbReference type="EMBL" id="WINI01000007">
    <property type="protein sequence ID" value="MQR01508.1"/>
    <property type="molecule type" value="Genomic_DNA"/>
</dbReference>
<dbReference type="SUPFAM" id="SSF51905">
    <property type="entry name" value="FAD/NAD(P)-binding domain"/>
    <property type="match status" value="1"/>
</dbReference>
<evidence type="ECO:0000259" key="1">
    <source>
        <dbReference type="Pfam" id="PF01593"/>
    </source>
</evidence>
<organism evidence="2 3">
    <name type="scientific">Glaciimonas soli</name>
    <dbReference type="NCBI Taxonomy" id="2590999"/>
    <lineage>
        <taxon>Bacteria</taxon>
        <taxon>Pseudomonadati</taxon>
        <taxon>Pseudomonadota</taxon>
        <taxon>Betaproteobacteria</taxon>
        <taxon>Burkholderiales</taxon>
        <taxon>Oxalobacteraceae</taxon>
        <taxon>Glaciimonas</taxon>
    </lineage>
</organism>
<comment type="caution">
    <text evidence="2">The sequence shown here is derived from an EMBL/GenBank/DDBJ whole genome shotgun (WGS) entry which is preliminary data.</text>
</comment>
<dbReference type="RefSeq" id="WP_153235129.1">
    <property type="nucleotide sequence ID" value="NZ_WINI01000007.1"/>
</dbReference>
<dbReference type="PANTHER" id="PTHR42923:SF47">
    <property type="entry name" value="BLR3003 PROTEIN"/>
    <property type="match status" value="1"/>
</dbReference>
<dbReference type="PROSITE" id="PS51257">
    <property type="entry name" value="PROKAR_LIPOPROTEIN"/>
    <property type="match status" value="1"/>
</dbReference>
<dbReference type="Pfam" id="PF01593">
    <property type="entry name" value="Amino_oxidase"/>
    <property type="match status" value="1"/>
</dbReference>
<dbReference type="GO" id="GO:0016491">
    <property type="term" value="F:oxidoreductase activity"/>
    <property type="evidence" value="ECO:0007669"/>
    <property type="project" value="InterPro"/>
</dbReference>
<reference evidence="2 3" key="1">
    <citation type="submission" date="2019-10" db="EMBL/GenBank/DDBJ databases">
        <title>Glaciimonas soli sp. nov., a psychrophilic bacterium isolated from the forest soil of a high elevation mountain in Taiwan.</title>
        <authorList>
            <person name="Wang L.-T."/>
            <person name="Shieh W.Y."/>
        </authorList>
    </citation>
    <scope>NUCLEOTIDE SEQUENCE [LARGE SCALE GENOMIC DNA]</scope>
    <source>
        <strain evidence="2 3">GS1</strain>
    </source>
</reference>
<feature type="domain" description="Amine oxidase" evidence="1">
    <location>
        <begin position="17"/>
        <end position="448"/>
    </location>
</feature>
<evidence type="ECO:0000313" key="2">
    <source>
        <dbReference type="EMBL" id="MQR01508.1"/>
    </source>
</evidence>
<protein>
    <submittedName>
        <fullName evidence="2">FAD-dependent oxidoreductase</fullName>
    </submittedName>
</protein>
<name>A0A843YVI7_9BURK</name>
<dbReference type="Gene3D" id="3.50.50.60">
    <property type="entry name" value="FAD/NAD(P)-binding domain"/>
    <property type="match status" value="1"/>
</dbReference>
<dbReference type="NCBIfam" id="TIGR03467">
    <property type="entry name" value="HpnE"/>
    <property type="match status" value="1"/>
</dbReference>
<dbReference type="OrthoDB" id="7849608at2"/>
<dbReference type="InterPro" id="IPR017830">
    <property type="entry name" value="SQase_HpnE"/>
</dbReference>
<dbReference type="Proteomes" id="UP000451565">
    <property type="component" value="Unassembled WGS sequence"/>
</dbReference>
<dbReference type="AlphaFoldDB" id="A0A843YVI7"/>
<gene>
    <name evidence="2" type="ORF">GEV47_12575</name>
</gene>
<evidence type="ECO:0000313" key="3">
    <source>
        <dbReference type="Proteomes" id="UP000451565"/>
    </source>
</evidence>
<sequence>MSAGDSKKIAVIGAGWAGCAAAVALTEARHQVTLFEAARVLGGRARRVDVNDVVLDNGQHIMLGAYQQSLQLMRTVGIAEHEALLRLPMQMCYPDGTDGMTFEAARLPAPFHLAVALWRAKGLQRDDKLALARFSSAARWMGWQLYDDCSVSTLLERFAQTERLCQLMWRPLCIAALNTPPERASAQVFLAVLRDSLGARRAASDMLIPRVDLSALMPDHAAKFIAQHGGKIELGCSVKKINPITTNLPNSNRWQVITSNVQEKFDAIIIATPAETAAHLLDGIENNSADTSLLKQFTYEPITTCYLQYASTVQLSQAFFALVDDQEKGHWGQFVFDRGQLDATQAGLFAVVISASSAAIADGHETLIAAAAKQLAQVFQRPELAQPIWSKVISEKRATFACAPSLVRPSNDSGISGIYLAGDYTIGDYPATLESAVRSGNQAAKELIATLV</sequence>